<reference evidence="1" key="2">
    <citation type="submission" date="2019-01" db="EMBL/GenBank/DDBJ databases">
        <authorList>
            <consortium name="NCBI Pathogen Detection Project"/>
        </authorList>
    </citation>
    <scope>NUCLEOTIDE SEQUENCE</scope>
    <source>
        <strain evidence="1">BCW_3452</strain>
    </source>
</reference>
<reference evidence="1" key="1">
    <citation type="journal article" date="2018" name="Genome Biol.">
        <title>SKESA: strategic k-mer extension for scrupulous assemblies.</title>
        <authorList>
            <person name="Souvorov A."/>
            <person name="Agarwala R."/>
            <person name="Lipman D.J."/>
        </authorList>
    </citation>
    <scope>NUCLEOTIDE SEQUENCE</scope>
    <source>
        <strain evidence="1">BCW_3452</strain>
    </source>
</reference>
<dbReference type="AlphaFoldDB" id="A0A8H9K5S6"/>
<proteinExistence type="predicted"/>
<protein>
    <submittedName>
        <fullName evidence="1">Uncharacterized protein</fullName>
    </submittedName>
</protein>
<name>A0A8H9K5S6_VIBVL</name>
<gene>
    <name evidence="1" type="ORF">I7730_01200</name>
</gene>
<accession>A0A8H9K5S6</accession>
<dbReference type="Proteomes" id="UP000863257">
    <property type="component" value="Unassembled WGS sequence"/>
</dbReference>
<sequence length="85" mass="9590">MNSTQIRQDADKLLVDLTGASESCSGITELSSETSKIEEIKFILVSMTMMDEKDLQDDKDDVIPILEAVREYCSFITLKVEELKN</sequence>
<dbReference type="EMBL" id="DACRBY010000001">
    <property type="protein sequence ID" value="HAS8538416.1"/>
    <property type="molecule type" value="Genomic_DNA"/>
</dbReference>
<organism evidence="1 2">
    <name type="scientific">Vibrio vulnificus</name>
    <dbReference type="NCBI Taxonomy" id="672"/>
    <lineage>
        <taxon>Bacteria</taxon>
        <taxon>Pseudomonadati</taxon>
        <taxon>Pseudomonadota</taxon>
        <taxon>Gammaproteobacteria</taxon>
        <taxon>Vibrionales</taxon>
        <taxon>Vibrionaceae</taxon>
        <taxon>Vibrio</taxon>
    </lineage>
</organism>
<evidence type="ECO:0000313" key="1">
    <source>
        <dbReference type="EMBL" id="HAS8538416.1"/>
    </source>
</evidence>
<evidence type="ECO:0000313" key="2">
    <source>
        <dbReference type="Proteomes" id="UP000863257"/>
    </source>
</evidence>
<comment type="caution">
    <text evidence="1">The sequence shown here is derived from an EMBL/GenBank/DDBJ whole genome shotgun (WGS) entry which is preliminary data.</text>
</comment>